<dbReference type="InterPro" id="IPR027417">
    <property type="entry name" value="P-loop_NTPase"/>
</dbReference>
<gene>
    <name evidence="1" type="ORF">HGA03_16865</name>
</gene>
<dbReference type="EMBL" id="JAAXOX010000014">
    <property type="protein sequence ID" value="NKY24341.1"/>
    <property type="molecule type" value="Genomic_DNA"/>
</dbReference>
<dbReference type="PANTHER" id="PTHR30121:SF6">
    <property type="entry name" value="SLR6007 PROTEIN"/>
    <property type="match status" value="1"/>
</dbReference>
<evidence type="ECO:0000313" key="1">
    <source>
        <dbReference type="EMBL" id="NKY24341.1"/>
    </source>
</evidence>
<dbReference type="Proteomes" id="UP000581206">
    <property type="component" value="Unassembled WGS sequence"/>
</dbReference>
<dbReference type="PANTHER" id="PTHR30121">
    <property type="entry name" value="UNCHARACTERIZED PROTEIN YJGR-RELATED"/>
    <property type="match status" value="1"/>
</dbReference>
<keyword evidence="2" id="KW-1185">Reference proteome</keyword>
<proteinExistence type="predicted"/>
<evidence type="ECO:0000313" key="2">
    <source>
        <dbReference type="Proteomes" id="UP000581206"/>
    </source>
</evidence>
<dbReference type="RefSeq" id="WP_168631475.1">
    <property type="nucleotide sequence ID" value="NZ_JAAXOX010000014.1"/>
</dbReference>
<protein>
    <submittedName>
        <fullName evidence="1">ATP/GTP-binding protein</fullName>
    </submittedName>
</protein>
<sequence>MIGVPLGRSLLTGATLCCDPISWFQRAHLIANPSAFILGKPGLGKSTVIRRMAVGLAAYGVLPMVLGDLKPDMVDVIEAMDGQVIRLGHARSFLNILDPGESRQAVAQLRAAGRHDLADEVLADAHGRRRTMVSALLTISRKESPTDREEAIVDAALRLLDARLDRVPVLGDLLDVIREMPQELRHVAVDRGVDERYREITENLEASLISLTQGGRLGAMFSQATSTPIDRTRPVVFDVSGIHETETDLRAAALMACWSDGFASVTVAQVLADAGLEPRRHRFIVLDELWQALRSGTGMVDRVDALTRLNRTFGVGQVMASHTMSDLEALPDAADRMKARGFVERAGMVICGGLPESEMPLLNKVVPFTKAEQRMLISWTDPPAWDDQRGQEAEPPGRGHFLVKVGGRSGIPFRTFLTAAERDVNDTQKRWHAQSRIGEGRAVA</sequence>
<name>A0A7X6R0P2_9CELL</name>
<organism evidence="1 2">
    <name type="scientific">Cellulomonas denverensis</name>
    <dbReference type="NCBI Taxonomy" id="264297"/>
    <lineage>
        <taxon>Bacteria</taxon>
        <taxon>Bacillati</taxon>
        <taxon>Actinomycetota</taxon>
        <taxon>Actinomycetes</taxon>
        <taxon>Micrococcales</taxon>
        <taxon>Cellulomonadaceae</taxon>
        <taxon>Cellulomonas</taxon>
    </lineage>
</organism>
<dbReference type="Gene3D" id="3.40.50.300">
    <property type="entry name" value="P-loop containing nucleotide triphosphate hydrolases"/>
    <property type="match status" value="2"/>
</dbReference>
<dbReference type="AlphaFoldDB" id="A0A7X6R0P2"/>
<dbReference type="SUPFAM" id="SSF52540">
    <property type="entry name" value="P-loop containing nucleoside triphosphate hydrolases"/>
    <property type="match status" value="1"/>
</dbReference>
<comment type="caution">
    <text evidence="1">The sequence shown here is derived from an EMBL/GenBank/DDBJ whole genome shotgun (WGS) entry which is preliminary data.</text>
</comment>
<reference evidence="1 2" key="1">
    <citation type="submission" date="2020-04" db="EMBL/GenBank/DDBJ databases">
        <title>MicrobeNet Type strains.</title>
        <authorList>
            <person name="Nicholson A.C."/>
        </authorList>
    </citation>
    <scope>NUCLEOTIDE SEQUENCE [LARGE SCALE GENOMIC DNA]</scope>
    <source>
        <strain evidence="1 2">ATCC BAA-788</strain>
    </source>
</reference>
<dbReference type="InterPro" id="IPR051162">
    <property type="entry name" value="T4SS_component"/>
</dbReference>
<accession>A0A7X6R0P2</accession>